<dbReference type="InterPro" id="IPR013785">
    <property type="entry name" value="Aldolase_TIM"/>
</dbReference>
<dbReference type="Pfam" id="PF00701">
    <property type="entry name" value="DHDPS"/>
    <property type="match status" value="1"/>
</dbReference>
<gene>
    <name evidence="6" type="primary">yagE</name>
    <name evidence="5" type="ORF">CLV79_11625</name>
    <name evidence="6" type="ORF">LOS8367_03540</name>
</gene>
<protein>
    <submittedName>
        <fullName evidence="5">4-hydroxy-tetrahydrodipicolinate synthase</fullName>
    </submittedName>
    <submittedName>
        <fullName evidence="6">Putative 2-keto-3-deoxy-galactonate aldolase YagE</fullName>
        <ecNumber evidence="6">4.1.2.-</ecNumber>
    </submittedName>
</protein>
<dbReference type="PANTHER" id="PTHR12128:SF67">
    <property type="entry name" value="BLR3884 PROTEIN"/>
    <property type="match status" value="1"/>
</dbReference>
<dbReference type="EMBL" id="FWFY01000018">
    <property type="protein sequence ID" value="SLN70347.1"/>
    <property type="molecule type" value="Genomic_DNA"/>
</dbReference>
<dbReference type="SUPFAM" id="SSF51569">
    <property type="entry name" value="Aldolase"/>
    <property type="match status" value="1"/>
</dbReference>
<reference evidence="6 7" key="1">
    <citation type="submission" date="2017-03" db="EMBL/GenBank/DDBJ databases">
        <authorList>
            <person name="Afonso C.L."/>
            <person name="Miller P.J."/>
            <person name="Scott M.A."/>
            <person name="Spackman E."/>
            <person name="Goraichik I."/>
            <person name="Dimitrov K.M."/>
            <person name="Suarez D.L."/>
            <person name="Swayne D.E."/>
        </authorList>
    </citation>
    <scope>NUCLEOTIDE SEQUENCE [LARGE SCALE GENOMIC DNA]</scope>
    <source>
        <strain evidence="6 7">CECT 8367</strain>
    </source>
</reference>
<accession>A0A1X7A535</accession>
<reference evidence="5 8" key="2">
    <citation type="submission" date="2018-03" db="EMBL/GenBank/DDBJ databases">
        <title>Genomic Encyclopedia of Archaeal and Bacterial Type Strains, Phase II (KMG-II): from individual species to whole genera.</title>
        <authorList>
            <person name="Goeker M."/>
        </authorList>
    </citation>
    <scope>NUCLEOTIDE SEQUENCE [LARGE SCALE GENOMIC DNA]</scope>
    <source>
        <strain evidence="5 8">DSM 29956</strain>
    </source>
</reference>
<proteinExistence type="inferred from homology"/>
<dbReference type="Proteomes" id="UP000193495">
    <property type="component" value="Unassembled WGS sequence"/>
</dbReference>
<dbReference type="EMBL" id="PYGB01000016">
    <property type="protein sequence ID" value="PSK81371.1"/>
    <property type="molecule type" value="Genomic_DNA"/>
</dbReference>
<name>A0A1X7A535_9RHOB</name>
<evidence type="ECO:0000313" key="7">
    <source>
        <dbReference type="Proteomes" id="UP000193495"/>
    </source>
</evidence>
<evidence type="ECO:0000256" key="3">
    <source>
        <dbReference type="PIRSR" id="PIRSR001365-1"/>
    </source>
</evidence>
<dbReference type="GO" id="GO:0008840">
    <property type="term" value="F:4-hydroxy-tetrahydrodipicolinate synthase activity"/>
    <property type="evidence" value="ECO:0007669"/>
    <property type="project" value="TreeGrafter"/>
</dbReference>
<evidence type="ECO:0000256" key="2">
    <source>
        <dbReference type="PIRNR" id="PIRNR001365"/>
    </source>
</evidence>
<dbReference type="Gene3D" id="3.20.20.70">
    <property type="entry name" value="Aldolase class I"/>
    <property type="match status" value="1"/>
</dbReference>
<dbReference type="EC" id="4.1.2.-" evidence="6"/>
<dbReference type="OrthoDB" id="9782828at2"/>
<dbReference type="SMART" id="SM01130">
    <property type="entry name" value="DHDPS"/>
    <property type="match status" value="1"/>
</dbReference>
<keyword evidence="8" id="KW-1185">Reference proteome</keyword>
<comment type="similarity">
    <text evidence="2">Belongs to the DapA family.</text>
</comment>
<evidence type="ECO:0000313" key="8">
    <source>
        <dbReference type="Proteomes" id="UP000240624"/>
    </source>
</evidence>
<dbReference type="InterPro" id="IPR002220">
    <property type="entry name" value="DapA-like"/>
</dbReference>
<feature type="active site" description="Schiff-base intermediate with substrate" evidence="3">
    <location>
        <position position="170"/>
    </location>
</feature>
<evidence type="ECO:0000256" key="1">
    <source>
        <dbReference type="ARBA" id="ARBA00023239"/>
    </source>
</evidence>
<evidence type="ECO:0000313" key="6">
    <source>
        <dbReference type="EMBL" id="SLN70347.1"/>
    </source>
</evidence>
<dbReference type="PANTHER" id="PTHR12128">
    <property type="entry name" value="DIHYDRODIPICOLINATE SYNTHASE"/>
    <property type="match status" value="1"/>
</dbReference>
<dbReference type="Proteomes" id="UP000240624">
    <property type="component" value="Unassembled WGS sequence"/>
</dbReference>
<feature type="binding site" evidence="4">
    <location>
        <position position="210"/>
    </location>
    <ligand>
        <name>pyruvate</name>
        <dbReference type="ChEBI" id="CHEBI:15361"/>
    </ligand>
</feature>
<organism evidence="6 7">
    <name type="scientific">Limimaricola soesokkakensis</name>
    <dbReference type="NCBI Taxonomy" id="1343159"/>
    <lineage>
        <taxon>Bacteria</taxon>
        <taxon>Pseudomonadati</taxon>
        <taxon>Pseudomonadota</taxon>
        <taxon>Alphaproteobacteria</taxon>
        <taxon>Rhodobacterales</taxon>
        <taxon>Paracoccaceae</taxon>
        <taxon>Limimaricola</taxon>
    </lineage>
</organism>
<dbReference type="AlphaFoldDB" id="A0A1X7A535"/>
<feature type="active site" description="Proton donor/acceptor" evidence="3">
    <location>
        <position position="140"/>
    </location>
</feature>
<sequence length="295" mass="31409">MFPKRPRGVIAAIATALTEDGRPDPAPMLRHARWLLDNGCDALNLLGTTGEASSLPASARMDLMSDLAREIAPARMMVGTGCPDLATTVTLTRHAAELGFAAALVLPPYYYKGVDEAGLHAYFERLIEATADRPIPIYLYNFPQMTGLRFEPGFAAWLKASFPDRIAGAKDSSGDLDYAAELARIGGFDVFPSDEAALAQCEARGFAGCISATVNLTAPLAQRLWTDPADAALAKEVGRRRRAIAATPLIPSVKALVARLHDLPGYARVLPPLAPLTDEQARALPGLSPHAAEPA</sequence>
<keyword evidence="1 2" id="KW-0456">Lyase</keyword>
<dbReference type="CDD" id="cd00408">
    <property type="entry name" value="DHDPS-like"/>
    <property type="match status" value="1"/>
</dbReference>
<evidence type="ECO:0000313" key="5">
    <source>
        <dbReference type="EMBL" id="PSK81371.1"/>
    </source>
</evidence>
<evidence type="ECO:0000256" key="4">
    <source>
        <dbReference type="PIRSR" id="PIRSR001365-2"/>
    </source>
</evidence>
<dbReference type="RefSeq" id="WP_085897840.1">
    <property type="nucleotide sequence ID" value="NZ_FWFY01000018.1"/>
</dbReference>
<feature type="binding site" evidence="4">
    <location>
        <position position="49"/>
    </location>
    <ligand>
        <name>pyruvate</name>
        <dbReference type="ChEBI" id="CHEBI:15361"/>
    </ligand>
</feature>
<dbReference type="PRINTS" id="PR00146">
    <property type="entry name" value="DHPICSNTHASE"/>
</dbReference>
<dbReference type="PIRSF" id="PIRSF001365">
    <property type="entry name" value="DHDPS"/>
    <property type="match status" value="1"/>
</dbReference>